<accession>A0A0D6B1A8</accession>
<organism evidence="6 7">
    <name type="scientific">Rhodovulum sulfidophilum</name>
    <name type="common">Rhodobacter sulfidophilus</name>
    <dbReference type="NCBI Taxonomy" id="35806"/>
    <lineage>
        <taxon>Bacteria</taxon>
        <taxon>Pseudomonadati</taxon>
        <taxon>Pseudomonadota</taxon>
        <taxon>Alphaproteobacteria</taxon>
        <taxon>Rhodobacterales</taxon>
        <taxon>Paracoccaceae</taxon>
        <taxon>Rhodovulum</taxon>
    </lineage>
</organism>
<dbReference type="InterPro" id="IPR016164">
    <property type="entry name" value="FAD-linked_Oxase-like_C"/>
</dbReference>
<dbReference type="InterPro" id="IPR006094">
    <property type="entry name" value="Oxid_FAD_bind_N"/>
</dbReference>
<dbReference type="InterPro" id="IPR004113">
    <property type="entry name" value="FAD-bd_oxidored_4_C"/>
</dbReference>
<dbReference type="FunFam" id="1.10.45.10:FF:000001">
    <property type="entry name" value="D-lactate dehydrogenase mitochondrial"/>
    <property type="match status" value="1"/>
</dbReference>
<dbReference type="PANTHER" id="PTHR43716">
    <property type="entry name" value="D-2-HYDROXYGLUTARATE DEHYDROGENASE, MITOCHONDRIAL"/>
    <property type="match status" value="1"/>
</dbReference>
<dbReference type="PANTHER" id="PTHR43716:SF2">
    <property type="entry name" value="BLL6224 PROTEIN"/>
    <property type="match status" value="1"/>
</dbReference>
<evidence type="ECO:0000256" key="1">
    <source>
        <dbReference type="ARBA" id="ARBA00001974"/>
    </source>
</evidence>
<dbReference type="Gene3D" id="3.30.43.10">
    <property type="entry name" value="Uridine Diphospho-n-acetylenolpyruvylglucosamine Reductase, domain 2"/>
    <property type="match status" value="1"/>
</dbReference>
<dbReference type="Proteomes" id="UP000064912">
    <property type="component" value="Chromosome"/>
</dbReference>
<dbReference type="eggNOG" id="COG0277">
    <property type="taxonomic scope" value="Bacteria"/>
</dbReference>
<dbReference type="AlphaFoldDB" id="A0A0D6B1A8"/>
<evidence type="ECO:0000256" key="3">
    <source>
        <dbReference type="ARBA" id="ARBA00022630"/>
    </source>
</evidence>
<dbReference type="Gene3D" id="3.30.465.10">
    <property type="match status" value="1"/>
</dbReference>
<proteinExistence type="inferred from homology"/>
<dbReference type="SUPFAM" id="SSF55103">
    <property type="entry name" value="FAD-linked oxidases, C-terminal domain"/>
    <property type="match status" value="1"/>
</dbReference>
<evidence type="ECO:0000256" key="4">
    <source>
        <dbReference type="ARBA" id="ARBA00022827"/>
    </source>
</evidence>
<keyword evidence="3" id="KW-0285">Flavoprotein</keyword>
<dbReference type="InterPro" id="IPR051264">
    <property type="entry name" value="FAD-oxidored/transferase_4"/>
</dbReference>
<evidence type="ECO:0000259" key="5">
    <source>
        <dbReference type="PROSITE" id="PS51387"/>
    </source>
</evidence>
<name>A0A0D6B1A8_RHOSU</name>
<dbReference type="InterPro" id="IPR016166">
    <property type="entry name" value="FAD-bd_PCMH"/>
</dbReference>
<keyword evidence="4" id="KW-0274">FAD</keyword>
<dbReference type="PROSITE" id="PS51387">
    <property type="entry name" value="FAD_PCMH"/>
    <property type="match status" value="1"/>
</dbReference>
<sequence>MLNPVTDAFAADLRARLPAAVFRELTPAYLEEPRGRFRGQGGLLLAPGRVEEAAEIVRACAAARVGIVPYGGGTGLVGGQIMETGPAPVIVTLERMRAIRAVHADENVLVAEAGCILAEVHAAAEAAGRLFPLSLASEGSARIGGLLSTNAGGLNVLRYGNARDLCLGIEAVLPDGSILKGLKRLRKDNTGYDLRHLLIGAEGTLGLITAATLKLAPRPAATGAALLSVRDPAAALALLAMARDRVGEGVSAFELIHRAGLDFLAETMPDLRRPFADPPDWMVLIELGLGAGQDPGAALEDLFAGAFEAGLVSDGLVAQSEAQRQDFWTMRETIPLANRRIGAIASHDIALPLSAIPDFIAAAGPALARIGRFRINCFGHLGDGNLHYNVFPLPGETRADHEAQRDAITRCVHDLVAGFEGSISAEHGVGRLKVAELGRYGDPARLAAMRAIKAALDPAGILNPGAVIPLP</sequence>
<dbReference type="Gene3D" id="3.30.70.2190">
    <property type="match status" value="1"/>
</dbReference>
<dbReference type="InterPro" id="IPR036318">
    <property type="entry name" value="FAD-bd_PCMH-like_sf"/>
</dbReference>
<dbReference type="InterPro" id="IPR016169">
    <property type="entry name" value="FAD-bd_PCMH_sub2"/>
</dbReference>
<dbReference type="GO" id="GO:0003824">
    <property type="term" value="F:catalytic activity"/>
    <property type="evidence" value="ECO:0007669"/>
    <property type="project" value="InterPro"/>
</dbReference>
<evidence type="ECO:0000313" key="6">
    <source>
        <dbReference type="EMBL" id="BAQ68958.1"/>
    </source>
</evidence>
<dbReference type="PATRIC" id="fig|35806.4.peg.1860"/>
<dbReference type="InterPro" id="IPR016167">
    <property type="entry name" value="FAD-bd_PCMH_sub1"/>
</dbReference>
<dbReference type="SUPFAM" id="SSF56176">
    <property type="entry name" value="FAD-binding/transporter-associated domain-like"/>
    <property type="match status" value="1"/>
</dbReference>
<evidence type="ECO:0000256" key="2">
    <source>
        <dbReference type="ARBA" id="ARBA00008000"/>
    </source>
</evidence>
<dbReference type="Gene3D" id="1.10.45.10">
    <property type="entry name" value="Vanillyl-alcohol Oxidase, Chain A, domain 4"/>
    <property type="match status" value="1"/>
</dbReference>
<evidence type="ECO:0000313" key="7">
    <source>
        <dbReference type="Proteomes" id="UP000064912"/>
    </source>
</evidence>
<comment type="similarity">
    <text evidence="2">Belongs to the FAD-binding oxidoreductase/transferase type 4 family.</text>
</comment>
<protein>
    <submittedName>
        <fullName evidence="6">D-2-hydroxyglutarate dehydrogenase</fullName>
    </submittedName>
</protein>
<dbReference type="Pfam" id="PF01565">
    <property type="entry name" value="FAD_binding_4"/>
    <property type="match status" value="1"/>
</dbReference>
<dbReference type="GO" id="GO:0071949">
    <property type="term" value="F:FAD binding"/>
    <property type="evidence" value="ECO:0007669"/>
    <property type="project" value="InterPro"/>
</dbReference>
<dbReference type="EMBL" id="AP014800">
    <property type="protein sequence ID" value="BAQ68958.1"/>
    <property type="molecule type" value="Genomic_DNA"/>
</dbReference>
<dbReference type="GO" id="GO:0022904">
    <property type="term" value="P:respiratory electron transport chain"/>
    <property type="evidence" value="ECO:0007669"/>
    <property type="project" value="TreeGrafter"/>
</dbReference>
<dbReference type="InterPro" id="IPR016171">
    <property type="entry name" value="Vanillyl_alc_oxidase_C-sub2"/>
</dbReference>
<dbReference type="Gene3D" id="3.30.70.2740">
    <property type="match status" value="1"/>
</dbReference>
<reference evidence="6 7" key="1">
    <citation type="submission" date="2015-02" db="EMBL/GenBank/DDBJ databases">
        <title>Genome sequene of Rhodovulum sulfidophilum DSM 2351.</title>
        <authorList>
            <person name="Nagao N."/>
        </authorList>
    </citation>
    <scope>NUCLEOTIDE SEQUENCE [LARGE SCALE GENOMIC DNA]</scope>
    <source>
        <strain evidence="6 7">DSM 2351</strain>
    </source>
</reference>
<gene>
    <name evidence="6" type="ORF">NHU_01803</name>
</gene>
<feature type="domain" description="FAD-binding PCMH-type" evidence="5">
    <location>
        <begin position="37"/>
        <end position="218"/>
    </location>
</feature>
<comment type="cofactor">
    <cofactor evidence="1">
        <name>FAD</name>
        <dbReference type="ChEBI" id="CHEBI:57692"/>
    </cofactor>
</comment>
<dbReference type="Pfam" id="PF02913">
    <property type="entry name" value="FAD-oxidase_C"/>
    <property type="match status" value="1"/>
</dbReference>
<dbReference type="KEGG" id="rsu:NHU_01803"/>